<protein>
    <submittedName>
        <fullName evidence="4">SDR family NAD(P)-dependent oxidoreductase</fullName>
        <ecNumber evidence="4">1.-.-.-</ecNumber>
    </submittedName>
</protein>
<comment type="similarity">
    <text evidence="1 3">Belongs to the short-chain dehydrogenases/reductases (SDR) family.</text>
</comment>
<dbReference type="SUPFAM" id="SSF51735">
    <property type="entry name" value="NAD(P)-binding Rossmann-fold domains"/>
    <property type="match status" value="1"/>
</dbReference>
<dbReference type="InterPro" id="IPR020904">
    <property type="entry name" value="Sc_DH/Rdtase_CS"/>
</dbReference>
<dbReference type="RefSeq" id="WP_379980662.1">
    <property type="nucleotide sequence ID" value="NZ_JBHUMO010000036.1"/>
</dbReference>
<sequence>MKLSGKVILVTGASSGLGEQICYEAAKAGAIVVACARRIQLIGAVKERCMEYSNQPAFAFQLDVSQPQQVDHVLARIEEEVGAIDVLVNDAGYGIFDDFVATPYEEIRNMFEVNVLGLMYITKRVAIKMIERGDGQVINVASIAGKMATPKSSVYAATKFAVLGFSNALRLELKPFHVSVTTVNPGPMETPFFERADPDKRYLARVKPFLTDPTALAKKIVNSIGKPKREINQPLIMEIAAKAYVLFPRVGDYLASGIFNKK</sequence>
<keyword evidence="5" id="KW-1185">Reference proteome</keyword>
<name>A0ABW5TK45_9ENTE</name>
<dbReference type="Gene3D" id="3.40.50.720">
    <property type="entry name" value="NAD(P)-binding Rossmann-like Domain"/>
    <property type="match status" value="1"/>
</dbReference>
<dbReference type="Pfam" id="PF00106">
    <property type="entry name" value="adh_short"/>
    <property type="match status" value="1"/>
</dbReference>
<evidence type="ECO:0000256" key="1">
    <source>
        <dbReference type="ARBA" id="ARBA00006484"/>
    </source>
</evidence>
<dbReference type="PANTHER" id="PTHR44196">
    <property type="entry name" value="DEHYDROGENASE/REDUCTASE SDR FAMILY MEMBER 7B"/>
    <property type="match status" value="1"/>
</dbReference>
<evidence type="ECO:0000313" key="5">
    <source>
        <dbReference type="Proteomes" id="UP001597427"/>
    </source>
</evidence>
<reference evidence="5" key="1">
    <citation type="journal article" date="2019" name="Int. J. Syst. Evol. Microbiol.">
        <title>The Global Catalogue of Microorganisms (GCM) 10K type strain sequencing project: providing services to taxonomists for standard genome sequencing and annotation.</title>
        <authorList>
            <consortium name="The Broad Institute Genomics Platform"/>
            <consortium name="The Broad Institute Genome Sequencing Center for Infectious Disease"/>
            <person name="Wu L."/>
            <person name="Ma J."/>
        </authorList>
    </citation>
    <scope>NUCLEOTIDE SEQUENCE [LARGE SCALE GENOMIC DNA]</scope>
    <source>
        <strain evidence="5">TISTR 932</strain>
    </source>
</reference>
<evidence type="ECO:0000313" key="4">
    <source>
        <dbReference type="EMBL" id="MFD2728853.1"/>
    </source>
</evidence>
<dbReference type="PRINTS" id="PR00081">
    <property type="entry name" value="GDHRDH"/>
</dbReference>
<dbReference type="Proteomes" id="UP001597427">
    <property type="component" value="Unassembled WGS sequence"/>
</dbReference>
<organism evidence="4 5">
    <name type="scientific">Enterococcus camelliae</name>
    <dbReference type="NCBI Taxonomy" id="453959"/>
    <lineage>
        <taxon>Bacteria</taxon>
        <taxon>Bacillati</taxon>
        <taxon>Bacillota</taxon>
        <taxon>Bacilli</taxon>
        <taxon>Lactobacillales</taxon>
        <taxon>Enterococcaceae</taxon>
        <taxon>Enterococcus</taxon>
    </lineage>
</organism>
<dbReference type="PRINTS" id="PR00080">
    <property type="entry name" value="SDRFAMILY"/>
</dbReference>
<comment type="caution">
    <text evidence="4">The sequence shown here is derived from an EMBL/GenBank/DDBJ whole genome shotgun (WGS) entry which is preliminary data.</text>
</comment>
<accession>A0ABW5TK45</accession>
<proteinExistence type="inferred from homology"/>
<dbReference type="GO" id="GO:0016491">
    <property type="term" value="F:oxidoreductase activity"/>
    <property type="evidence" value="ECO:0007669"/>
    <property type="project" value="UniProtKB-KW"/>
</dbReference>
<evidence type="ECO:0000256" key="2">
    <source>
        <dbReference type="ARBA" id="ARBA00023002"/>
    </source>
</evidence>
<dbReference type="InterPro" id="IPR002347">
    <property type="entry name" value="SDR_fam"/>
</dbReference>
<dbReference type="PROSITE" id="PS00061">
    <property type="entry name" value="ADH_SHORT"/>
    <property type="match status" value="1"/>
</dbReference>
<dbReference type="EMBL" id="JBHUMO010000036">
    <property type="protein sequence ID" value="MFD2728853.1"/>
    <property type="molecule type" value="Genomic_DNA"/>
</dbReference>
<dbReference type="InterPro" id="IPR036291">
    <property type="entry name" value="NAD(P)-bd_dom_sf"/>
</dbReference>
<evidence type="ECO:0000256" key="3">
    <source>
        <dbReference type="RuleBase" id="RU000363"/>
    </source>
</evidence>
<dbReference type="EC" id="1.-.-.-" evidence="4"/>
<dbReference type="PANTHER" id="PTHR44196:SF1">
    <property type="entry name" value="DEHYDROGENASE_REDUCTASE SDR FAMILY MEMBER 7B"/>
    <property type="match status" value="1"/>
</dbReference>
<keyword evidence="2 4" id="KW-0560">Oxidoreductase</keyword>
<gene>
    <name evidence="4" type="ORF">ACFSR0_05355</name>
</gene>